<gene>
    <name evidence="2" type="ORF">HBR001_LOCUS5840</name>
</gene>
<dbReference type="InterPro" id="IPR036691">
    <property type="entry name" value="Endo/exonu/phosph_ase_sf"/>
</dbReference>
<evidence type="ECO:0000259" key="1">
    <source>
        <dbReference type="Pfam" id="PF03372"/>
    </source>
</evidence>
<accession>A0AAV0U9B3</accession>
<keyword evidence="3" id="KW-1185">Reference proteome</keyword>
<dbReference type="InterPro" id="IPR005135">
    <property type="entry name" value="Endo/exonuclease/phosphatase"/>
</dbReference>
<feature type="domain" description="Endonuclease/exonuclease/phosphatase" evidence="1">
    <location>
        <begin position="34"/>
        <end position="285"/>
    </location>
</feature>
<protein>
    <recommendedName>
        <fullName evidence="1">Endonuclease/exonuclease/phosphatase domain-containing protein</fullName>
    </recommendedName>
</protein>
<evidence type="ECO:0000313" key="3">
    <source>
        <dbReference type="Proteomes" id="UP001162031"/>
    </source>
</evidence>
<dbReference type="PANTHER" id="PTHR12121:SF36">
    <property type="entry name" value="ENDONUCLEASE_EXONUCLEASE_PHOSPHATASE DOMAIN-CONTAINING PROTEIN"/>
    <property type="match status" value="1"/>
</dbReference>
<dbReference type="EMBL" id="CANTFL010001198">
    <property type="protein sequence ID" value="CAI5733432.1"/>
    <property type="molecule type" value="Genomic_DNA"/>
</dbReference>
<dbReference type="PANTHER" id="PTHR12121">
    <property type="entry name" value="CARBON CATABOLITE REPRESSOR PROTEIN 4"/>
    <property type="match status" value="1"/>
</dbReference>
<sequence>MLVPSPLVAGLVGSIVTGALGLNLATAASNVKVMSLNVRTSRAPDPCPVGCWEYRQWRFKTFLESTSPDFLAVQETAPDQVLFIQTQLGYTSTGECAGECQSEERNSIFYKADRFRLLTSQTFALSDTPAVLPSNTWNLEYLRAAVVARFLDLSSNVEICMLNTHYDISRGQNQSSVLVANLLKEHCQFNDAVFMTGDLNHTPEGPAVQYLLGNVEINNQRTPFPLYETLTAVGAGGPTWIGPSFGVELTGIKFDYILARAERRTCLLRGAVLAGTVNNNSISDHAAVLSEFCLGDGCTNCVAQAS</sequence>
<name>A0AAV0U9B3_HYABA</name>
<dbReference type="SUPFAM" id="SSF56219">
    <property type="entry name" value="DNase I-like"/>
    <property type="match status" value="1"/>
</dbReference>
<comment type="caution">
    <text evidence="2">The sequence shown here is derived from an EMBL/GenBank/DDBJ whole genome shotgun (WGS) entry which is preliminary data.</text>
</comment>
<dbReference type="GO" id="GO:0000175">
    <property type="term" value="F:3'-5'-RNA exonuclease activity"/>
    <property type="evidence" value="ECO:0007669"/>
    <property type="project" value="TreeGrafter"/>
</dbReference>
<dbReference type="Proteomes" id="UP001162031">
    <property type="component" value="Unassembled WGS sequence"/>
</dbReference>
<evidence type="ECO:0000313" key="2">
    <source>
        <dbReference type="EMBL" id="CAI5733432.1"/>
    </source>
</evidence>
<dbReference type="InterPro" id="IPR050410">
    <property type="entry name" value="CCR4/nocturin_mRNA_transcr"/>
</dbReference>
<organism evidence="2 3">
    <name type="scientific">Hyaloperonospora brassicae</name>
    <name type="common">Brassica downy mildew</name>
    <name type="synonym">Peronospora brassicae</name>
    <dbReference type="NCBI Taxonomy" id="162125"/>
    <lineage>
        <taxon>Eukaryota</taxon>
        <taxon>Sar</taxon>
        <taxon>Stramenopiles</taxon>
        <taxon>Oomycota</taxon>
        <taxon>Peronosporomycetes</taxon>
        <taxon>Peronosporales</taxon>
        <taxon>Peronosporaceae</taxon>
        <taxon>Hyaloperonospora</taxon>
    </lineage>
</organism>
<dbReference type="AlphaFoldDB" id="A0AAV0U9B3"/>
<reference evidence="2" key="1">
    <citation type="submission" date="2022-12" db="EMBL/GenBank/DDBJ databases">
        <authorList>
            <person name="Webb A."/>
        </authorList>
    </citation>
    <scope>NUCLEOTIDE SEQUENCE</scope>
    <source>
        <strain evidence="2">Hp1</strain>
    </source>
</reference>
<dbReference type="Pfam" id="PF03372">
    <property type="entry name" value="Exo_endo_phos"/>
    <property type="match status" value="1"/>
</dbReference>
<dbReference type="Gene3D" id="3.60.10.10">
    <property type="entry name" value="Endonuclease/exonuclease/phosphatase"/>
    <property type="match status" value="1"/>
</dbReference>
<proteinExistence type="predicted"/>